<comment type="function">
    <text evidence="3">Inhibits all the catalytic activities of DNA gyrase by preventing its interaction with DNA. Acts by binding directly to the C-terminal domain of GyrB, which probably disrupts DNA binding by the gyrase.</text>
</comment>
<dbReference type="SUPFAM" id="SSF57716">
    <property type="entry name" value="Glucocorticoid receptor-like (DNA-binding domain)"/>
    <property type="match status" value="1"/>
</dbReference>
<feature type="region of interest" description="Disordered" evidence="4">
    <location>
        <begin position="50"/>
        <end position="73"/>
    </location>
</feature>
<comment type="similarity">
    <text evidence="3">Belongs to the DNA gyrase inhibitor YacG family.</text>
</comment>
<gene>
    <name evidence="3 5" type="primary">yacG</name>
    <name evidence="5" type="ORF">RB602_04020</name>
</gene>
<dbReference type="RefSeq" id="WP_317083171.1">
    <property type="nucleotide sequence ID" value="NZ_CP136594.1"/>
</dbReference>
<feature type="binding site" evidence="3">
    <location>
        <position position="37"/>
    </location>
    <ligand>
        <name>Zn(2+)</name>
        <dbReference type="ChEBI" id="CHEBI:29105"/>
    </ligand>
</feature>
<name>A0AA97F995_9SPHN</name>
<dbReference type="HAMAP" id="MF_00649">
    <property type="entry name" value="DNA_gyrase_inhibitor_YacG"/>
    <property type="match status" value="1"/>
</dbReference>
<dbReference type="GO" id="GO:0008657">
    <property type="term" value="F:DNA topoisomerase type II (double strand cut, ATP-hydrolyzing) inhibitor activity"/>
    <property type="evidence" value="ECO:0007669"/>
    <property type="project" value="UniProtKB-UniRule"/>
</dbReference>
<keyword evidence="6" id="KW-1185">Reference proteome</keyword>
<dbReference type="GO" id="GO:0008270">
    <property type="term" value="F:zinc ion binding"/>
    <property type="evidence" value="ECO:0007669"/>
    <property type="project" value="UniProtKB-UniRule"/>
</dbReference>
<evidence type="ECO:0000256" key="2">
    <source>
        <dbReference type="ARBA" id="ARBA00022833"/>
    </source>
</evidence>
<feature type="binding site" evidence="3">
    <location>
        <position position="33"/>
    </location>
    <ligand>
        <name>Zn(2+)</name>
        <dbReference type="ChEBI" id="CHEBI:29105"/>
    </ligand>
</feature>
<dbReference type="KEGG" id="acoa:RB602_04020"/>
<comment type="subunit">
    <text evidence="3">Interacts with GyrB.</text>
</comment>
<feature type="binding site" evidence="3">
    <location>
        <position position="18"/>
    </location>
    <ligand>
        <name>Zn(2+)</name>
        <dbReference type="ChEBI" id="CHEBI:29105"/>
    </ligand>
</feature>
<feature type="binding site" evidence="3">
    <location>
        <position position="21"/>
    </location>
    <ligand>
        <name>Zn(2+)</name>
        <dbReference type="ChEBI" id="CHEBI:29105"/>
    </ligand>
</feature>
<proteinExistence type="inferred from homology"/>
<sequence>MTNTPASPQSAKPRAPKCPLCKKPTVSDYAPFCSRGCRDRDLLDWFGENYRLPGNDSDMPSTEQGGEDGDGFG</sequence>
<evidence type="ECO:0000313" key="6">
    <source>
        <dbReference type="Proteomes" id="UP001302429"/>
    </source>
</evidence>
<comment type="cofactor">
    <cofactor evidence="3">
        <name>Zn(2+)</name>
        <dbReference type="ChEBI" id="CHEBI:29105"/>
    </cofactor>
    <text evidence="3">Binds 1 zinc ion.</text>
</comment>
<reference evidence="5 6" key="1">
    <citation type="submission" date="2023-10" db="EMBL/GenBank/DDBJ databases">
        <title>Complete genome sequence of a Sphingomonadaceae bacterium.</title>
        <authorList>
            <person name="Yan C."/>
        </authorList>
    </citation>
    <scope>NUCLEOTIDE SEQUENCE [LARGE SCALE GENOMIC DNA]</scope>
    <source>
        <strain evidence="5 6">SCSIO 66989</strain>
    </source>
</reference>
<dbReference type="Gene3D" id="3.30.50.10">
    <property type="entry name" value="Erythroid Transcription Factor GATA-1, subunit A"/>
    <property type="match status" value="1"/>
</dbReference>
<evidence type="ECO:0000313" key="5">
    <source>
        <dbReference type="EMBL" id="WOE75891.1"/>
    </source>
</evidence>
<evidence type="ECO:0000256" key="4">
    <source>
        <dbReference type="SAM" id="MobiDB-lite"/>
    </source>
</evidence>
<organism evidence="5 6">
    <name type="scientific">Alterisphingorhabdus coralli</name>
    <dbReference type="NCBI Taxonomy" id="3071408"/>
    <lineage>
        <taxon>Bacteria</taxon>
        <taxon>Pseudomonadati</taxon>
        <taxon>Pseudomonadota</taxon>
        <taxon>Alphaproteobacteria</taxon>
        <taxon>Sphingomonadales</taxon>
        <taxon>Sphingomonadaceae</taxon>
        <taxon>Alterisphingorhabdus (ex Yan et al. 2024)</taxon>
    </lineage>
</organism>
<dbReference type="PANTHER" id="PTHR36150:SF1">
    <property type="entry name" value="DNA GYRASE INHIBITOR YACG"/>
    <property type="match status" value="1"/>
</dbReference>
<dbReference type="PANTHER" id="PTHR36150">
    <property type="entry name" value="DNA GYRASE INHIBITOR YACG"/>
    <property type="match status" value="1"/>
</dbReference>
<dbReference type="Pfam" id="PF03884">
    <property type="entry name" value="YacG"/>
    <property type="match status" value="1"/>
</dbReference>
<evidence type="ECO:0000256" key="1">
    <source>
        <dbReference type="ARBA" id="ARBA00022723"/>
    </source>
</evidence>
<dbReference type="InterPro" id="IPR013088">
    <property type="entry name" value="Znf_NHR/GATA"/>
</dbReference>
<dbReference type="GO" id="GO:0006355">
    <property type="term" value="P:regulation of DNA-templated transcription"/>
    <property type="evidence" value="ECO:0007669"/>
    <property type="project" value="InterPro"/>
</dbReference>
<keyword evidence="2 3" id="KW-0862">Zinc</keyword>
<dbReference type="EMBL" id="CP136594">
    <property type="protein sequence ID" value="WOE75891.1"/>
    <property type="molecule type" value="Genomic_DNA"/>
</dbReference>
<accession>A0AA97F995</accession>
<evidence type="ECO:0000256" key="3">
    <source>
        <dbReference type="HAMAP-Rule" id="MF_00649"/>
    </source>
</evidence>
<dbReference type="InterPro" id="IPR005584">
    <property type="entry name" value="DNA_gyrase_inhibitor_YacG"/>
</dbReference>
<protein>
    <recommendedName>
        <fullName evidence="3">DNA gyrase inhibitor YacG</fullName>
    </recommendedName>
</protein>
<keyword evidence="1 3" id="KW-0479">Metal-binding</keyword>
<dbReference type="AlphaFoldDB" id="A0AA97F995"/>
<dbReference type="Proteomes" id="UP001302429">
    <property type="component" value="Chromosome"/>
</dbReference>